<name>A0ABY5YDK7_9DEIO</name>
<sequence>MSKIDIIIATFNGENYLREQLDSIINQSIHDFKIYVNDDQSSDGTGKLLKEYESSIESTSYIKCGGAKENFSHLLNLSTGDYVLCSDQDDIWLENRIEKLIKYIKFYENVFGEDMPLLVHTDLILINHAGEKISPSLWRYQNLNPTWGDSFNLLITQNVITGCAMVVNRALLDKALPIPSDAVMHDWWLGLVACSFGKIIWVDEPSVFYRQHGYNEIGAKEFNTKYLFRQLIMNKRHFLHRKSLISKQALAFSERYKDEPQAEIAYTFSQLQHMSYTKRITCILNEGFLKIGLFRNLAWIIRK</sequence>
<gene>
    <name evidence="2" type="ORF">N0D28_10325</name>
</gene>
<dbReference type="CDD" id="cd04196">
    <property type="entry name" value="GT_2_like_d"/>
    <property type="match status" value="1"/>
</dbReference>
<dbReference type="InterPro" id="IPR001173">
    <property type="entry name" value="Glyco_trans_2-like"/>
</dbReference>
<dbReference type="Gene3D" id="3.90.550.10">
    <property type="entry name" value="Spore Coat Polysaccharide Biosynthesis Protein SpsA, Chain A"/>
    <property type="match status" value="1"/>
</dbReference>
<dbReference type="Proteomes" id="UP001060261">
    <property type="component" value="Chromosome"/>
</dbReference>
<keyword evidence="3" id="KW-1185">Reference proteome</keyword>
<reference evidence="2" key="1">
    <citation type="submission" date="2022-09" db="EMBL/GenBank/DDBJ databases">
        <title>genome sequence of Deinococcus rubellus.</title>
        <authorList>
            <person name="Srinivasan S."/>
        </authorList>
    </citation>
    <scope>NUCLEOTIDE SEQUENCE</scope>
    <source>
        <strain evidence="2">Ant6</strain>
    </source>
</reference>
<dbReference type="PANTHER" id="PTHR22916">
    <property type="entry name" value="GLYCOSYLTRANSFERASE"/>
    <property type="match status" value="1"/>
</dbReference>
<feature type="domain" description="Glycosyltransferase 2-like" evidence="1">
    <location>
        <begin position="6"/>
        <end position="109"/>
    </location>
</feature>
<dbReference type="InterPro" id="IPR029044">
    <property type="entry name" value="Nucleotide-diphossugar_trans"/>
</dbReference>
<organism evidence="2 3">
    <name type="scientific">Deinococcus rubellus</name>
    <dbReference type="NCBI Taxonomy" id="1889240"/>
    <lineage>
        <taxon>Bacteria</taxon>
        <taxon>Thermotogati</taxon>
        <taxon>Deinococcota</taxon>
        <taxon>Deinococci</taxon>
        <taxon>Deinococcales</taxon>
        <taxon>Deinococcaceae</taxon>
        <taxon>Deinococcus</taxon>
    </lineage>
</organism>
<evidence type="ECO:0000313" key="3">
    <source>
        <dbReference type="Proteomes" id="UP001060261"/>
    </source>
</evidence>
<evidence type="ECO:0000259" key="1">
    <source>
        <dbReference type="Pfam" id="PF00535"/>
    </source>
</evidence>
<proteinExistence type="predicted"/>
<evidence type="ECO:0000313" key="2">
    <source>
        <dbReference type="EMBL" id="UWX63150.1"/>
    </source>
</evidence>
<dbReference type="RefSeq" id="WP_260559442.1">
    <property type="nucleotide sequence ID" value="NZ_BAABEC010000160.1"/>
</dbReference>
<dbReference type="EMBL" id="CP104213">
    <property type="protein sequence ID" value="UWX63150.1"/>
    <property type="molecule type" value="Genomic_DNA"/>
</dbReference>
<dbReference type="PANTHER" id="PTHR22916:SF3">
    <property type="entry name" value="UDP-GLCNAC:BETAGAL BETA-1,3-N-ACETYLGLUCOSAMINYLTRANSFERASE-LIKE PROTEIN 1"/>
    <property type="match status" value="1"/>
</dbReference>
<accession>A0ABY5YDK7</accession>
<dbReference type="Pfam" id="PF00535">
    <property type="entry name" value="Glycos_transf_2"/>
    <property type="match status" value="1"/>
</dbReference>
<dbReference type="SUPFAM" id="SSF53448">
    <property type="entry name" value="Nucleotide-diphospho-sugar transferases"/>
    <property type="match status" value="1"/>
</dbReference>
<protein>
    <submittedName>
        <fullName evidence="2">Glycosyltransferase family 2 protein</fullName>
    </submittedName>
</protein>